<reference evidence="1" key="1">
    <citation type="submission" date="2018-05" db="EMBL/GenBank/DDBJ databases">
        <authorList>
            <person name="Lanie J.A."/>
            <person name="Ng W.-L."/>
            <person name="Kazmierczak K.M."/>
            <person name="Andrzejewski T.M."/>
            <person name="Davidsen T.M."/>
            <person name="Wayne K.J."/>
            <person name="Tettelin H."/>
            <person name="Glass J.I."/>
            <person name="Rusch D."/>
            <person name="Podicherti R."/>
            <person name="Tsui H.-C.T."/>
            <person name="Winkler M.E."/>
        </authorList>
    </citation>
    <scope>NUCLEOTIDE SEQUENCE</scope>
</reference>
<dbReference type="SUPFAM" id="SSF53383">
    <property type="entry name" value="PLP-dependent transferases"/>
    <property type="match status" value="1"/>
</dbReference>
<dbReference type="InterPro" id="IPR015424">
    <property type="entry name" value="PyrdxlP-dep_Trfase"/>
</dbReference>
<proteinExistence type="predicted"/>
<dbReference type="Gene3D" id="3.90.1150.10">
    <property type="entry name" value="Aspartate Aminotransferase, domain 1"/>
    <property type="match status" value="1"/>
</dbReference>
<dbReference type="InterPro" id="IPR015421">
    <property type="entry name" value="PyrdxlP-dep_Trfase_major"/>
</dbReference>
<evidence type="ECO:0008006" key="2">
    <source>
        <dbReference type="Google" id="ProtNLM"/>
    </source>
</evidence>
<sequence length="76" mass="8811">MIKDIVKRLKPSATLQINEETKRLEIQGKKIYKFGFGQSPFPVPEIVRNELKNNAHQNKYLPMQGLIELREAVAVY</sequence>
<protein>
    <recommendedName>
        <fullName evidence="2">Aminotransferase class I/classII domain-containing protein</fullName>
    </recommendedName>
</protein>
<name>A0A382B227_9ZZZZ</name>
<feature type="non-terminal residue" evidence="1">
    <location>
        <position position="76"/>
    </location>
</feature>
<dbReference type="InterPro" id="IPR015422">
    <property type="entry name" value="PyrdxlP-dep_Trfase_small"/>
</dbReference>
<dbReference type="Gene3D" id="3.40.640.10">
    <property type="entry name" value="Type I PLP-dependent aspartate aminotransferase-like (Major domain)"/>
    <property type="match status" value="1"/>
</dbReference>
<evidence type="ECO:0000313" key="1">
    <source>
        <dbReference type="EMBL" id="SVB07798.1"/>
    </source>
</evidence>
<accession>A0A382B227</accession>
<organism evidence="1">
    <name type="scientific">marine metagenome</name>
    <dbReference type="NCBI Taxonomy" id="408172"/>
    <lineage>
        <taxon>unclassified sequences</taxon>
        <taxon>metagenomes</taxon>
        <taxon>ecological metagenomes</taxon>
    </lineage>
</organism>
<dbReference type="EMBL" id="UINC01027847">
    <property type="protein sequence ID" value="SVB07798.1"/>
    <property type="molecule type" value="Genomic_DNA"/>
</dbReference>
<dbReference type="AlphaFoldDB" id="A0A382B227"/>
<gene>
    <name evidence="1" type="ORF">METZ01_LOCUS160652</name>
</gene>